<keyword evidence="3 5" id="KW-1133">Transmembrane helix</keyword>
<evidence type="ECO:0000256" key="3">
    <source>
        <dbReference type="ARBA" id="ARBA00022989"/>
    </source>
</evidence>
<proteinExistence type="predicted"/>
<protein>
    <recommendedName>
        <fullName evidence="6">TMEM205-like domain-containing protein</fullName>
    </recommendedName>
</protein>
<dbReference type="InterPro" id="IPR025423">
    <property type="entry name" value="TMEM205-like"/>
</dbReference>
<keyword evidence="4 5" id="KW-0472">Membrane</keyword>
<dbReference type="AlphaFoldDB" id="A0A087GHR0"/>
<evidence type="ECO:0000313" key="8">
    <source>
        <dbReference type="Proteomes" id="UP000029120"/>
    </source>
</evidence>
<keyword evidence="2 5" id="KW-0812">Transmembrane</keyword>
<dbReference type="EMBL" id="CM002875">
    <property type="protein sequence ID" value="KFK29412.1"/>
    <property type="molecule type" value="Genomic_DNA"/>
</dbReference>
<evidence type="ECO:0000256" key="2">
    <source>
        <dbReference type="ARBA" id="ARBA00022692"/>
    </source>
</evidence>
<feature type="domain" description="TMEM205-like" evidence="6">
    <location>
        <begin position="14"/>
        <end position="42"/>
    </location>
</feature>
<evidence type="ECO:0000259" key="6">
    <source>
        <dbReference type="Pfam" id="PF13664"/>
    </source>
</evidence>
<reference evidence="8" key="1">
    <citation type="journal article" date="2015" name="Nat. Plants">
        <title>Genome expansion of Arabis alpina linked with retrotransposition and reduced symmetric DNA methylation.</title>
        <authorList>
            <person name="Willing E.M."/>
            <person name="Rawat V."/>
            <person name="Mandakova T."/>
            <person name="Maumus F."/>
            <person name="James G.V."/>
            <person name="Nordstroem K.J."/>
            <person name="Becker C."/>
            <person name="Warthmann N."/>
            <person name="Chica C."/>
            <person name="Szarzynska B."/>
            <person name="Zytnicki M."/>
            <person name="Albani M.C."/>
            <person name="Kiefer C."/>
            <person name="Bergonzi S."/>
            <person name="Castaings L."/>
            <person name="Mateos J.L."/>
            <person name="Berns M.C."/>
            <person name="Bujdoso N."/>
            <person name="Piofczyk T."/>
            <person name="de Lorenzo L."/>
            <person name="Barrero-Sicilia C."/>
            <person name="Mateos I."/>
            <person name="Piednoel M."/>
            <person name="Hagmann J."/>
            <person name="Chen-Min-Tao R."/>
            <person name="Iglesias-Fernandez R."/>
            <person name="Schuster S.C."/>
            <person name="Alonso-Blanco C."/>
            <person name="Roudier F."/>
            <person name="Carbonero P."/>
            <person name="Paz-Ares J."/>
            <person name="Davis S.J."/>
            <person name="Pecinka A."/>
            <person name="Quesneville H."/>
            <person name="Colot V."/>
            <person name="Lysak M.A."/>
            <person name="Weigel D."/>
            <person name="Coupland G."/>
            <person name="Schneeberger K."/>
        </authorList>
    </citation>
    <scope>NUCLEOTIDE SEQUENCE [LARGE SCALE GENOMIC DNA]</scope>
    <source>
        <strain evidence="8">cv. Pajares</strain>
    </source>
</reference>
<comment type="subcellular location">
    <subcellularLocation>
        <location evidence="1">Membrane</location>
    </subcellularLocation>
</comment>
<evidence type="ECO:0000313" key="7">
    <source>
        <dbReference type="EMBL" id="KFK29412.1"/>
    </source>
</evidence>
<evidence type="ECO:0000256" key="1">
    <source>
        <dbReference type="ARBA" id="ARBA00004370"/>
    </source>
</evidence>
<dbReference type="GO" id="GO:0016020">
    <property type="term" value="C:membrane"/>
    <property type="evidence" value="ECO:0007669"/>
    <property type="project" value="UniProtKB-SubCell"/>
</dbReference>
<gene>
    <name evidence="7" type="ordered locus">AALP_Aa7g131000</name>
</gene>
<accession>A0A087GHR0</accession>
<name>A0A087GHR0_ARAAL</name>
<evidence type="ECO:0000256" key="4">
    <source>
        <dbReference type="ARBA" id="ARBA00023136"/>
    </source>
</evidence>
<organism evidence="7 8">
    <name type="scientific">Arabis alpina</name>
    <name type="common">Alpine rock-cress</name>
    <dbReference type="NCBI Taxonomy" id="50452"/>
    <lineage>
        <taxon>Eukaryota</taxon>
        <taxon>Viridiplantae</taxon>
        <taxon>Streptophyta</taxon>
        <taxon>Embryophyta</taxon>
        <taxon>Tracheophyta</taxon>
        <taxon>Spermatophyta</taxon>
        <taxon>Magnoliopsida</taxon>
        <taxon>eudicotyledons</taxon>
        <taxon>Gunneridae</taxon>
        <taxon>Pentapetalae</taxon>
        <taxon>rosids</taxon>
        <taxon>malvids</taxon>
        <taxon>Brassicales</taxon>
        <taxon>Brassicaceae</taxon>
        <taxon>Arabideae</taxon>
        <taxon>Arabis</taxon>
    </lineage>
</organism>
<keyword evidence="8" id="KW-1185">Reference proteome</keyword>
<dbReference type="Proteomes" id="UP000029120">
    <property type="component" value="Chromosome 7"/>
</dbReference>
<sequence>MRIVEIMIHFLKVNLLKHQFGNLQSKMFPAYFTLVGSCCAILPRISFVICLILANYLYLCSLSIASI</sequence>
<dbReference type="Pfam" id="PF13664">
    <property type="entry name" value="DUF4149"/>
    <property type="match status" value="1"/>
</dbReference>
<feature type="transmembrane region" description="Helical" evidence="5">
    <location>
        <begin position="30"/>
        <end position="58"/>
    </location>
</feature>
<dbReference type="Gramene" id="KFK29412">
    <property type="protein sequence ID" value="KFK29412"/>
    <property type="gene ID" value="AALP_AA7G131000"/>
</dbReference>
<evidence type="ECO:0000256" key="5">
    <source>
        <dbReference type="SAM" id="Phobius"/>
    </source>
</evidence>